<dbReference type="PANTHER" id="PTHR44749:SF1">
    <property type="entry name" value="TETRATRICOPEPTIDE-LIKE HELICAL DOMAIN-CONTAINING PROTEIN"/>
    <property type="match status" value="1"/>
</dbReference>
<evidence type="ECO:0000313" key="2">
    <source>
        <dbReference type="Proteomes" id="UP000789706"/>
    </source>
</evidence>
<dbReference type="EMBL" id="CAJVPK010001117">
    <property type="protein sequence ID" value="CAG8571740.1"/>
    <property type="molecule type" value="Genomic_DNA"/>
</dbReference>
<dbReference type="OrthoDB" id="1926212at2759"/>
<evidence type="ECO:0000313" key="1">
    <source>
        <dbReference type="EMBL" id="CAG8571740.1"/>
    </source>
</evidence>
<keyword evidence="2" id="KW-1185">Reference proteome</keyword>
<dbReference type="Proteomes" id="UP000789706">
    <property type="component" value="Unassembled WGS sequence"/>
</dbReference>
<proteinExistence type="predicted"/>
<accession>A0A9N9FZQ9</accession>
<dbReference type="AlphaFoldDB" id="A0A9N9FZQ9"/>
<sequence>MLHHYATKFKINCAKYYRNERLVVKYCTQYLDKFPSSYSTLCIRAETFGELKRYEEALNDLNHAIMIKHHKPTAWCLRGIIKGLNKSYMEAVEDLNHALYRDENDFLALKWRAFCYYEMHLYNHALWDLNLIINSGCADAFTHLNRAEINRILKNFMEATEDIKKAFDFENINKALAY</sequence>
<dbReference type="InterPro" id="IPR044650">
    <property type="entry name" value="SRFR1-like"/>
</dbReference>
<dbReference type="InterPro" id="IPR019734">
    <property type="entry name" value="TPR_rpt"/>
</dbReference>
<comment type="caution">
    <text evidence="1">The sequence shown here is derived from an EMBL/GenBank/DDBJ whole genome shotgun (WGS) entry which is preliminary data.</text>
</comment>
<dbReference type="SMART" id="SM00028">
    <property type="entry name" value="TPR"/>
    <property type="match status" value="3"/>
</dbReference>
<organism evidence="1 2">
    <name type="scientific">Diversispora eburnea</name>
    <dbReference type="NCBI Taxonomy" id="1213867"/>
    <lineage>
        <taxon>Eukaryota</taxon>
        <taxon>Fungi</taxon>
        <taxon>Fungi incertae sedis</taxon>
        <taxon>Mucoromycota</taxon>
        <taxon>Glomeromycotina</taxon>
        <taxon>Glomeromycetes</taxon>
        <taxon>Diversisporales</taxon>
        <taxon>Diversisporaceae</taxon>
        <taxon>Diversispora</taxon>
    </lineage>
</organism>
<dbReference type="GO" id="GO:0045892">
    <property type="term" value="P:negative regulation of DNA-templated transcription"/>
    <property type="evidence" value="ECO:0007669"/>
    <property type="project" value="InterPro"/>
</dbReference>
<protein>
    <submittedName>
        <fullName evidence="1">1706_t:CDS:1</fullName>
    </submittedName>
</protein>
<dbReference type="SUPFAM" id="SSF48452">
    <property type="entry name" value="TPR-like"/>
    <property type="match status" value="1"/>
</dbReference>
<dbReference type="Gene3D" id="1.25.40.10">
    <property type="entry name" value="Tetratricopeptide repeat domain"/>
    <property type="match status" value="2"/>
</dbReference>
<reference evidence="1" key="1">
    <citation type="submission" date="2021-06" db="EMBL/GenBank/DDBJ databases">
        <authorList>
            <person name="Kallberg Y."/>
            <person name="Tangrot J."/>
            <person name="Rosling A."/>
        </authorList>
    </citation>
    <scope>NUCLEOTIDE SEQUENCE</scope>
    <source>
        <strain evidence="1">AZ414A</strain>
    </source>
</reference>
<gene>
    <name evidence="1" type="ORF">DEBURN_LOCUS8117</name>
</gene>
<name>A0A9N9FZQ9_9GLOM</name>
<dbReference type="PANTHER" id="PTHR44749">
    <property type="entry name" value="SUPPRESSOR OF RPS4-RLD 1"/>
    <property type="match status" value="1"/>
</dbReference>
<dbReference type="InterPro" id="IPR011990">
    <property type="entry name" value="TPR-like_helical_dom_sf"/>
</dbReference>
<dbReference type="Pfam" id="PF13181">
    <property type="entry name" value="TPR_8"/>
    <property type="match status" value="1"/>
</dbReference>